<keyword evidence="1" id="KW-0812">Transmembrane</keyword>
<keyword evidence="1" id="KW-1133">Transmembrane helix</keyword>
<sequence length="63" mass="6912">MRPPSGSTLSLQRIFGVPLLLATVTVIGLVSALLDDGFWDALSWATLALPMLVAAWAIWFRRE</sequence>
<evidence type="ECO:0000313" key="2">
    <source>
        <dbReference type="EMBL" id="TXL73087.1"/>
    </source>
</evidence>
<feature type="transmembrane region" description="Helical" evidence="1">
    <location>
        <begin position="12"/>
        <end position="35"/>
    </location>
</feature>
<organism evidence="2 3">
    <name type="scientific">Vineibacter terrae</name>
    <dbReference type="NCBI Taxonomy" id="2586908"/>
    <lineage>
        <taxon>Bacteria</taxon>
        <taxon>Pseudomonadati</taxon>
        <taxon>Pseudomonadota</taxon>
        <taxon>Alphaproteobacteria</taxon>
        <taxon>Hyphomicrobiales</taxon>
        <taxon>Vineibacter</taxon>
    </lineage>
</organism>
<dbReference type="OrthoDB" id="8968524at2"/>
<keyword evidence="1" id="KW-0472">Membrane</keyword>
<name>A0A5C8PHY0_9HYPH</name>
<protein>
    <recommendedName>
        <fullName evidence="4">DUF4175 domain-containing protein</fullName>
    </recommendedName>
</protein>
<evidence type="ECO:0000313" key="3">
    <source>
        <dbReference type="Proteomes" id="UP000321638"/>
    </source>
</evidence>
<evidence type="ECO:0000256" key="1">
    <source>
        <dbReference type="SAM" id="Phobius"/>
    </source>
</evidence>
<feature type="transmembrane region" description="Helical" evidence="1">
    <location>
        <begin position="41"/>
        <end position="60"/>
    </location>
</feature>
<accession>A0A5C8PHY0</accession>
<keyword evidence="3" id="KW-1185">Reference proteome</keyword>
<dbReference type="AlphaFoldDB" id="A0A5C8PHY0"/>
<dbReference type="Proteomes" id="UP000321638">
    <property type="component" value="Unassembled WGS sequence"/>
</dbReference>
<comment type="caution">
    <text evidence="2">The sequence shown here is derived from an EMBL/GenBank/DDBJ whole genome shotgun (WGS) entry which is preliminary data.</text>
</comment>
<reference evidence="2 3" key="1">
    <citation type="submission" date="2019-06" db="EMBL/GenBank/DDBJ databases">
        <title>New taxonomy in bacterial strain CC-CFT640, isolated from vineyard.</title>
        <authorList>
            <person name="Lin S.-Y."/>
            <person name="Tsai C.-F."/>
            <person name="Young C.-C."/>
        </authorList>
    </citation>
    <scope>NUCLEOTIDE SEQUENCE [LARGE SCALE GENOMIC DNA]</scope>
    <source>
        <strain evidence="2 3">CC-CFT640</strain>
    </source>
</reference>
<proteinExistence type="predicted"/>
<evidence type="ECO:0008006" key="4">
    <source>
        <dbReference type="Google" id="ProtNLM"/>
    </source>
</evidence>
<dbReference type="EMBL" id="VDUZ01000028">
    <property type="protein sequence ID" value="TXL73087.1"/>
    <property type="molecule type" value="Genomic_DNA"/>
</dbReference>
<gene>
    <name evidence="2" type="ORF">FHP25_22645</name>
</gene>